<evidence type="ECO:0000313" key="6">
    <source>
        <dbReference type="Proteomes" id="UP001457282"/>
    </source>
</evidence>
<dbReference type="Pfam" id="PF14432">
    <property type="entry name" value="DYW_deaminase"/>
    <property type="match status" value="1"/>
</dbReference>
<dbReference type="Pfam" id="PF20430">
    <property type="entry name" value="Eplus_motif"/>
    <property type="match status" value="1"/>
</dbReference>
<dbReference type="GO" id="GO:0009451">
    <property type="term" value="P:RNA modification"/>
    <property type="evidence" value="ECO:0007669"/>
    <property type="project" value="InterPro"/>
</dbReference>
<evidence type="ECO:0000259" key="4">
    <source>
        <dbReference type="Pfam" id="PF14432"/>
    </source>
</evidence>
<feature type="repeat" description="PPR" evidence="3">
    <location>
        <begin position="314"/>
        <end position="344"/>
    </location>
</feature>
<dbReference type="PANTHER" id="PTHR47926">
    <property type="entry name" value="PENTATRICOPEPTIDE REPEAT-CONTAINING PROTEIN"/>
    <property type="match status" value="1"/>
</dbReference>
<dbReference type="PROSITE" id="PS51375">
    <property type="entry name" value="PPR"/>
    <property type="match status" value="7"/>
</dbReference>
<protein>
    <recommendedName>
        <fullName evidence="4">DYW domain-containing protein</fullName>
    </recommendedName>
</protein>
<evidence type="ECO:0000256" key="3">
    <source>
        <dbReference type="PROSITE-ProRule" id="PRU00708"/>
    </source>
</evidence>
<evidence type="ECO:0000313" key="5">
    <source>
        <dbReference type="EMBL" id="KAK9923089.1"/>
    </source>
</evidence>
<feature type="repeat" description="PPR" evidence="3">
    <location>
        <begin position="415"/>
        <end position="445"/>
    </location>
</feature>
<dbReference type="FunFam" id="1.25.40.10:FF:000366">
    <property type="entry name" value="Pentatricopeptide (PPR) repeat-containing protein"/>
    <property type="match status" value="1"/>
</dbReference>
<reference evidence="5 6" key="1">
    <citation type="journal article" date="2023" name="G3 (Bethesda)">
        <title>A chromosome-length genome assembly and annotation of blackberry (Rubus argutus, cv. 'Hillquist').</title>
        <authorList>
            <person name="Bruna T."/>
            <person name="Aryal R."/>
            <person name="Dudchenko O."/>
            <person name="Sargent D.J."/>
            <person name="Mead D."/>
            <person name="Buti M."/>
            <person name="Cavallini A."/>
            <person name="Hytonen T."/>
            <person name="Andres J."/>
            <person name="Pham M."/>
            <person name="Weisz D."/>
            <person name="Mascagni F."/>
            <person name="Usai G."/>
            <person name="Natali L."/>
            <person name="Bassil N."/>
            <person name="Fernandez G.E."/>
            <person name="Lomsadze A."/>
            <person name="Armour M."/>
            <person name="Olukolu B."/>
            <person name="Poorten T."/>
            <person name="Britton C."/>
            <person name="Davik J."/>
            <person name="Ashrafi H."/>
            <person name="Aiden E.L."/>
            <person name="Borodovsky M."/>
            <person name="Worthington M."/>
        </authorList>
    </citation>
    <scope>NUCLEOTIDE SEQUENCE [LARGE SCALE GENOMIC DNA]</scope>
    <source>
        <strain evidence="5">PI 553951</strain>
    </source>
</reference>
<dbReference type="Pfam" id="PF20431">
    <property type="entry name" value="E_motif"/>
    <property type="match status" value="1"/>
</dbReference>
<dbReference type="GO" id="GO:0008270">
    <property type="term" value="F:zinc ion binding"/>
    <property type="evidence" value="ECO:0007669"/>
    <property type="project" value="InterPro"/>
</dbReference>
<dbReference type="PANTHER" id="PTHR47926:SF492">
    <property type="entry name" value="DYW DOMAIN-CONTAINING PROTEIN"/>
    <property type="match status" value="1"/>
</dbReference>
<comment type="caution">
    <text evidence="5">The sequence shown here is derived from an EMBL/GenBank/DDBJ whole genome shotgun (WGS) entry which is preliminary data.</text>
</comment>
<sequence length="753" mass="84869">MSPSLKIHWLHSSSSFSVHHCLNLMKMISVAATAPNQMATRTHFHSSENPPINLFENCTSMDQLKQMHAQTIKAGFTSHPTVLNKVISNCCAHEFGDMNYALQVFDIIPEPSIFIWNTMIKGYSRIHCPHCGISMYSAMQRMSVKPDCYTFPFLLKGFTGDIALVWGKGFHAHAFKYGLDSNVYVHNALVHMYSLCGQIDMARGVFDMICEKDVATWNAMISGYNKTKKFDESWKLFNDMQKKGVFPSSVTLVSVLSACSKLKDLDAGKQVHNYVKECLIEPNLVLENALIDMYVACGQMNVALEIFEDMKIRDVISWTTIIKGFCNSGKVDLARNYFDEMPERDYISWTAIIDGYVRVNRFKEVLELFRDMQGSNIKPDEYTMVSILTACAHLGALELGEWIKTYIDKNKIKNDTFVRNAVIDMYFKCGNVEKALTVFNEMLQRDKFTWTAVIVGLAINGHGKEALDMFSKMLISAIAPDKITYLGVLCACTHSGMVDEGRKLFSSMITQHGVDPTVAHYGCIVDLLGRAGHLKEAYEVIQNMPMKPNSVVWGTLLGACRMHKDAELAEVAAKQMLDLEPQNSAVYVLLCNIYAACKKWGSFRKVRQMMMDRGIKKTPGCSLIEVNGVVHEFVAGDGSHPQSEKIYSKLDEMIKELKSAGYAPDTSEVFLDIGEESKERAVYRHSEKLAIAFGLLSSGPGVTIRVIKNLRICVDCHNMAKLVSKVYDREVIVRDGTRFHHFRHGSCSCREYW</sequence>
<dbReference type="FunFam" id="1.25.40.10:FF:001203">
    <property type="entry name" value="Putative pentatricopeptide repeat-containing protein"/>
    <property type="match status" value="1"/>
</dbReference>
<feature type="repeat" description="PPR" evidence="3">
    <location>
        <begin position="345"/>
        <end position="379"/>
    </location>
</feature>
<dbReference type="Pfam" id="PF12854">
    <property type="entry name" value="PPR_1"/>
    <property type="match status" value="1"/>
</dbReference>
<dbReference type="Pfam" id="PF01535">
    <property type="entry name" value="PPR"/>
    <property type="match status" value="3"/>
</dbReference>
<feature type="repeat" description="PPR" evidence="3">
    <location>
        <begin position="213"/>
        <end position="247"/>
    </location>
</feature>
<dbReference type="NCBIfam" id="TIGR00756">
    <property type="entry name" value="PPR"/>
    <property type="match status" value="7"/>
</dbReference>
<gene>
    <name evidence="5" type="ORF">M0R45_031523</name>
</gene>
<dbReference type="InterPro" id="IPR011990">
    <property type="entry name" value="TPR-like_helical_dom_sf"/>
</dbReference>
<dbReference type="InterPro" id="IPR046849">
    <property type="entry name" value="E2_motif"/>
</dbReference>
<name>A0AAW1WGP8_RUBAR</name>
<dbReference type="Gene3D" id="1.25.40.10">
    <property type="entry name" value="Tetratricopeptide repeat domain"/>
    <property type="match status" value="5"/>
</dbReference>
<dbReference type="FunFam" id="1.25.40.10:FF:000031">
    <property type="entry name" value="Pentatricopeptide repeat-containing protein mitochondrial"/>
    <property type="match status" value="1"/>
</dbReference>
<feature type="repeat" description="PPR" evidence="3">
    <location>
        <begin position="446"/>
        <end position="480"/>
    </location>
</feature>
<feature type="domain" description="DYW" evidence="4">
    <location>
        <begin position="661"/>
        <end position="753"/>
    </location>
</feature>
<feature type="repeat" description="PPR" evidence="3">
    <location>
        <begin position="112"/>
        <end position="146"/>
    </location>
</feature>
<dbReference type="InterPro" id="IPR046848">
    <property type="entry name" value="E_motif"/>
</dbReference>
<dbReference type="AlphaFoldDB" id="A0AAW1WGP8"/>
<accession>A0AAW1WGP8</accession>
<dbReference type="GO" id="GO:0003723">
    <property type="term" value="F:RNA binding"/>
    <property type="evidence" value="ECO:0007669"/>
    <property type="project" value="InterPro"/>
</dbReference>
<keyword evidence="6" id="KW-1185">Reference proteome</keyword>
<dbReference type="Proteomes" id="UP001457282">
    <property type="component" value="Unassembled WGS sequence"/>
</dbReference>
<dbReference type="FunFam" id="1.25.40.10:FF:000427">
    <property type="entry name" value="Pentatricopeptide repeat-containing protein chloroplastic"/>
    <property type="match status" value="1"/>
</dbReference>
<dbReference type="InterPro" id="IPR046960">
    <property type="entry name" value="PPR_At4g14850-like_plant"/>
</dbReference>
<dbReference type="Pfam" id="PF13041">
    <property type="entry name" value="PPR_2"/>
    <property type="match status" value="4"/>
</dbReference>
<evidence type="ECO:0000256" key="1">
    <source>
        <dbReference type="ARBA" id="ARBA00006643"/>
    </source>
</evidence>
<organism evidence="5 6">
    <name type="scientific">Rubus argutus</name>
    <name type="common">Southern blackberry</name>
    <dbReference type="NCBI Taxonomy" id="59490"/>
    <lineage>
        <taxon>Eukaryota</taxon>
        <taxon>Viridiplantae</taxon>
        <taxon>Streptophyta</taxon>
        <taxon>Embryophyta</taxon>
        <taxon>Tracheophyta</taxon>
        <taxon>Spermatophyta</taxon>
        <taxon>Magnoliopsida</taxon>
        <taxon>eudicotyledons</taxon>
        <taxon>Gunneridae</taxon>
        <taxon>Pentapetalae</taxon>
        <taxon>rosids</taxon>
        <taxon>fabids</taxon>
        <taxon>Rosales</taxon>
        <taxon>Rosaceae</taxon>
        <taxon>Rosoideae</taxon>
        <taxon>Rosoideae incertae sedis</taxon>
        <taxon>Rubus</taxon>
    </lineage>
</organism>
<dbReference type="SUPFAM" id="SSF48452">
    <property type="entry name" value="TPR-like"/>
    <property type="match status" value="1"/>
</dbReference>
<dbReference type="InterPro" id="IPR032867">
    <property type="entry name" value="DYW_dom"/>
</dbReference>
<comment type="similarity">
    <text evidence="1">Belongs to the PPR family. PCMP-H subfamily.</text>
</comment>
<keyword evidence="2" id="KW-0677">Repeat</keyword>
<dbReference type="EMBL" id="JBEDUW010000006">
    <property type="protein sequence ID" value="KAK9923089.1"/>
    <property type="molecule type" value="Genomic_DNA"/>
</dbReference>
<proteinExistence type="inferred from homology"/>
<dbReference type="InterPro" id="IPR002885">
    <property type="entry name" value="PPR_rpt"/>
</dbReference>
<evidence type="ECO:0000256" key="2">
    <source>
        <dbReference type="ARBA" id="ARBA00022737"/>
    </source>
</evidence>
<feature type="repeat" description="PPR" evidence="3">
    <location>
        <begin position="481"/>
        <end position="516"/>
    </location>
</feature>